<dbReference type="SUPFAM" id="SSF54637">
    <property type="entry name" value="Thioesterase/thiol ester dehydrase-isomerase"/>
    <property type="match status" value="1"/>
</dbReference>
<name>A0A4V3XIU3_9APHY</name>
<dbReference type="InterPro" id="IPR029069">
    <property type="entry name" value="HotDog_dom_sf"/>
</dbReference>
<accession>A0A4V3XIU3</accession>
<evidence type="ECO:0000256" key="1">
    <source>
        <dbReference type="SAM" id="MobiDB-lite"/>
    </source>
</evidence>
<dbReference type="GO" id="GO:0047617">
    <property type="term" value="F:fatty acyl-CoA hydrolase activity"/>
    <property type="evidence" value="ECO:0007669"/>
    <property type="project" value="TreeGrafter"/>
</dbReference>
<dbReference type="AlphaFoldDB" id="A0A4V3XIU3"/>
<feature type="region of interest" description="Disordered" evidence="1">
    <location>
        <begin position="1"/>
        <end position="41"/>
    </location>
</feature>
<dbReference type="Gene3D" id="3.10.129.10">
    <property type="entry name" value="Hotdog Thioesterase"/>
    <property type="match status" value="1"/>
</dbReference>
<proteinExistence type="predicted"/>
<dbReference type="InterPro" id="IPR050563">
    <property type="entry name" value="4-hydroxybenzoyl-CoA_TE"/>
</dbReference>
<evidence type="ECO:0000313" key="2">
    <source>
        <dbReference type="EMBL" id="THH30513.1"/>
    </source>
</evidence>
<dbReference type="CDD" id="cd00586">
    <property type="entry name" value="4HBT"/>
    <property type="match status" value="1"/>
</dbReference>
<feature type="compositionally biased region" description="Basic residues" evidence="1">
    <location>
        <begin position="1"/>
        <end position="15"/>
    </location>
</feature>
<dbReference type="OrthoDB" id="5538558at2759"/>
<gene>
    <name evidence="2" type="ORF">EUX98_g3685</name>
</gene>
<organism evidence="2 3">
    <name type="scientific">Antrodiella citrinella</name>
    <dbReference type="NCBI Taxonomy" id="2447956"/>
    <lineage>
        <taxon>Eukaryota</taxon>
        <taxon>Fungi</taxon>
        <taxon>Dikarya</taxon>
        <taxon>Basidiomycota</taxon>
        <taxon>Agaricomycotina</taxon>
        <taxon>Agaricomycetes</taxon>
        <taxon>Polyporales</taxon>
        <taxon>Steccherinaceae</taxon>
        <taxon>Antrodiella</taxon>
    </lineage>
</organism>
<dbReference type="Pfam" id="PF13279">
    <property type="entry name" value="4HBT_2"/>
    <property type="match status" value="1"/>
</dbReference>
<protein>
    <recommendedName>
        <fullName evidence="4">Thioesterase domain-containing protein</fullName>
    </recommendedName>
</protein>
<keyword evidence="3" id="KW-1185">Reference proteome</keyword>
<sequence>MALRGIHTRRVHNHRNITPADLLPSEEQDVPSTDASLNPRKDSNSLLKWLEPNIQHLPHRSKAIAEEAVKKLLGLGYDPDSLWEQEIVWGDHDSFQHVNNVRYVRFFESGRLKWMSSLGHELGGHTKASAMLKGKGVSLILKSLSMDYKAPVTYPDTLLIAHQPHRDVSEALKNKAKTHLPVRAVAYSYAQKRIVTASDSVLVWYDYEKLRPCDPGEEMWAVLEKRIAHGSKSSDTS</sequence>
<dbReference type="PANTHER" id="PTHR31793">
    <property type="entry name" value="4-HYDROXYBENZOYL-COA THIOESTERASE FAMILY MEMBER"/>
    <property type="match status" value="1"/>
</dbReference>
<evidence type="ECO:0000313" key="3">
    <source>
        <dbReference type="Proteomes" id="UP000308730"/>
    </source>
</evidence>
<comment type="caution">
    <text evidence="2">The sequence shown here is derived from an EMBL/GenBank/DDBJ whole genome shotgun (WGS) entry which is preliminary data.</text>
</comment>
<reference evidence="2 3" key="1">
    <citation type="submission" date="2019-02" db="EMBL/GenBank/DDBJ databases">
        <title>Genome sequencing of the rare red list fungi Antrodiella citrinella (Flaviporus citrinellus).</title>
        <authorList>
            <person name="Buettner E."/>
            <person name="Kellner H."/>
        </authorList>
    </citation>
    <scope>NUCLEOTIDE SEQUENCE [LARGE SCALE GENOMIC DNA]</scope>
    <source>
        <strain evidence="2 3">DSM 108506</strain>
    </source>
</reference>
<evidence type="ECO:0008006" key="4">
    <source>
        <dbReference type="Google" id="ProtNLM"/>
    </source>
</evidence>
<dbReference type="PANTHER" id="PTHR31793:SF39">
    <property type="entry name" value="THIOESTERASE_THIOL ESTER DEHYDRASE-ISOMERASE"/>
    <property type="match status" value="1"/>
</dbReference>
<dbReference type="EMBL" id="SGPM01000078">
    <property type="protein sequence ID" value="THH30513.1"/>
    <property type="molecule type" value="Genomic_DNA"/>
</dbReference>
<dbReference type="Proteomes" id="UP000308730">
    <property type="component" value="Unassembled WGS sequence"/>
</dbReference>